<dbReference type="GO" id="GO:0003824">
    <property type="term" value="F:catalytic activity"/>
    <property type="evidence" value="ECO:0007669"/>
    <property type="project" value="UniProtKB-ARBA"/>
</dbReference>
<evidence type="ECO:0000313" key="4">
    <source>
        <dbReference type="Proteomes" id="UP000037460"/>
    </source>
</evidence>
<dbReference type="InterPro" id="IPR006380">
    <property type="entry name" value="SPP-like_dom"/>
</dbReference>
<dbReference type="SUPFAM" id="SSF50156">
    <property type="entry name" value="PDZ domain-like"/>
    <property type="match status" value="1"/>
</dbReference>
<evidence type="ECO:0000259" key="2">
    <source>
        <dbReference type="Pfam" id="PF05116"/>
    </source>
</evidence>
<comment type="caution">
    <text evidence="3">The sequence shown here is derived from an EMBL/GenBank/DDBJ whole genome shotgun (WGS) entry which is preliminary data.</text>
</comment>
<dbReference type="InterPro" id="IPR036412">
    <property type="entry name" value="HAD-like_sf"/>
</dbReference>
<feature type="compositionally biased region" description="Low complexity" evidence="1">
    <location>
        <begin position="277"/>
        <end position="294"/>
    </location>
</feature>
<dbReference type="OrthoDB" id="407888at2759"/>
<evidence type="ECO:0000313" key="3">
    <source>
        <dbReference type="EMBL" id="KOO21892.1"/>
    </source>
</evidence>
<sequence>MASTSERSKFTSKSMMRTVTLHKESRHVKLGIQFFSKWDVDRRAKKLTSDEQQILEQSAIVQEPPTNGPAAGLFYPGERIVLINNFLVQDPHDAARQLGSASGDVVIQVLPAFEGFDLSKPFDELPNASLAGSSGLSKATKEALRVLLHGLAPPTTVSQDKPTMPALNCMGSPPLSPPLSPQLSPPPGKILASARRHRDAQREAQQAMQFVRTHKLNHSELSNAKAVPKKEKESTLFKSFIDKVSKGQLFGKAAKTRSKASATPIVASPPVSNRPDSAVSSAVPSAVPSAQSSARGRMHSLISVMLEDADHVDDELEEKEEETSMVETQAAQHLSDLQRPASRVRAIFSDLDGTIVHFPAWFEEHGIKIVSRDEQAKRAVVESPTGEQRVCRLLPSSTMGDGLVSERTVELIAELRARGVIFVIVTAARKSTLFEREPLLPPSDAYVCETGSRIYRGGLDALDEAWAKGFEEVSGPLERELDVSERPEPLWQLFRRFQAEVPGLKCDARSYYGCFRVDTQGNTAVEAALRACIEAHLPHGITWAMNLGKYDFFPSASGKGNAVAYLQAVYGVRADESCCLFDDDNDLPMAERCAVHYLPGLTSQSVSRAAAEHPEWHVASKAGQGVFAIEECLEQLLERVVREQEGGTVDVEGGGGSGVAAPTASKGPAAAISS</sequence>
<gene>
    <name evidence="3" type="ORF">Ctob_000273</name>
</gene>
<protein>
    <recommendedName>
        <fullName evidence="2">Sucrose phosphatase-like domain-containing protein</fullName>
    </recommendedName>
</protein>
<accession>A0A0M0J6D3</accession>
<dbReference type="SUPFAM" id="SSF56784">
    <property type="entry name" value="HAD-like"/>
    <property type="match status" value="1"/>
</dbReference>
<dbReference type="InterPro" id="IPR036034">
    <property type="entry name" value="PDZ_sf"/>
</dbReference>
<dbReference type="AlphaFoldDB" id="A0A0M0J6D3"/>
<keyword evidence="4" id="KW-1185">Reference proteome</keyword>
<dbReference type="EMBL" id="JWZX01003325">
    <property type="protein sequence ID" value="KOO21892.1"/>
    <property type="molecule type" value="Genomic_DNA"/>
</dbReference>
<proteinExistence type="predicted"/>
<feature type="compositionally biased region" description="Low complexity" evidence="1">
    <location>
        <begin position="659"/>
        <end position="674"/>
    </location>
</feature>
<reference evidence="4" key="1">
    <citation type="journal article" date="2015" name="PLoS Genet.">
        <title>Genome Sequence and Transcriptome Analyses of Chrysochromulina tobin: Metabolic Tools for Enhanced Algal Fitness in the Prominent Order Prymnesiales (Haptophyceae).</title>
        <authorList>
            <person name="Hovde B.T."/>
            <person name="Deodato C.R."/>
            <person name="Hunsperger H.M."/>
            <person name="Ryken S.A."/>
            <person name="Yost W."/>
            <person name="Jha R.K."/>
            <person name="Patterson J."/>
            <person name="Monnat R.J. Jr."/>
            <person name="Barlow S.B."/>
            <person name="Starkenburg S.R."/>
            <person name="Cattolico R.A."/>
        </authorList>
    </citation>
    <scope>NUCLEOTIDE SEQUENCE</scope>
    <source>
        <strain evidence="4">CCMP291</strain>
    </source>
</reference>
<dbReference type="Proteomes" id="UP000037460">
    <property type="component" value="Unassembled WGS sequence"/>
</dbReference>
<evidence type="ECO:0000256" key="1">
    <source>
        <dbReference type="SAM" id="MobiDB-lite"/>
    </source>
</evidence>
<feature type="region of interest" description="Disordered" evidence="1">
    <location>
        <begin position="256"/>
        <end position="294"/>
    </location>
</feature>
<organism evidence="3 4">
    <name type="scientific">Chrysochromulina tobinii</name>
    <dbReference type="NCBI Taxonomy" id="1460289"/>
    <lineage>
        <taxon>Eukaryota</taxon>
        <taxon>Haptista</taxon>
        <taxon>Haptophyta</taxon>
        <taxon>Prymnesiophyceae</taxon>
        <taxon>Prymnesiales</taxon>
        <taxon>Chrysochromulinaceae</taxon>
        <taxon>Chrysochromulina</taxon>
    </lineage>
</organism>
<dbReference type="Pfam" id="PF05116">
    <property type="entry name" value="S6PP"/>
    <property type="match status" value="1"/>
</dbReference>
<dbReference type="InterPro" id="IPR023214">
    <property type="entry name" value="HAD_sf"/>
</dbReference>
<feature type="region of interest" description="Disordered" evidence="1">
    <location>
        <begin position="647"/>
        <end position="674"/>
    </location>
</feature>
<name>A0A0M0J6D3_9EUKA</name>
<feature type="domain" description="Sucrose phosphatase-like" evidence="2">
    <location>
        <begin position="411"/>
        <end position="590"/>
    </location>
</feature>
<dbReference type="Gene3D" id="3.40.50.1000">
    <property type="entry name" value="HAD superfamily/HAD-like"/>
    <property type="match status" value="2"/>
</dbReference>